<dbReference type="Pfam" id="PF01925">
    <property type="entry name" value="TauE"/>
    <property type="match status" value="1"/>
</dbReference>
<dbReference type="InterPro" id="IPR052017">
    <property type="entry name" value="TSUP"/>
</dbReference>
<feature type="transmembrane region" description="Helical" evidence="8">
    <location>
        <begin position="101"/>
        <end position="121"/>
    </location>
</feature>
<keyword evidence="6 8" id="KW-1133">Transmembrane helix</keyword>
<evidence type="ECO:0000256" key="3">
    <source>
        <dbReference type="ARBA" id="ARBA00022448"/>
    </source>
</evidence>
<evidence type="ECO:0000313" key="9">
    <source>
        <dbReference type="EMBL" id="MBB5849502.1"/>
    </source>
</evidence>
<keyword evidence="5 8" id="KW-0812">Transmembrane</keyword>
<feature type="transmembrane region" description="Helical" evidence="8">
    <location>
        <begin position="77"/>
        <end position="95"/>
    </location>
</feature>
<accession>A0A7W9JKE8</accession>
<dbReference type="Proteomes" id="UP000567246">
    <property type="component" value="Unassembled WGS sequence"/>
</dbReference>
<dbReference type="PANTHER" id="PTHR30269:SF37">
    <property type="entry name" value="MEMBRANE TRANSPORTER PROTEIN"/>
    <property type="match status" value="1"/>
</dbReference>
<evidence type="ECO:0000256" key="7">
    <source>
        <dbReference type="ARBA" id="ARBA00023136"/>
    </source>
</evidence>
<protein>
    <recommendedName>
        <fullName evidence="8">Probable membrane transporter protein</fullName>
    </recommendedName>
</protein>
<evidence type="ECO:0000256" key="2">
    <source>
        <dbReference type="ARBA" id="ARBA00009142"/>
    </source>
</evidence>
<dbReference type="GO" id="GO:0005886">
    <property type="term" value="C:plasma membrane"/>
    <property type="evidence" value="ECO:0007669"/>
    <property type="project" value="UniProtKB-SubCell"/>
</dbReference>
<name>A0A7W9JKE8_9MICC</name>
<keyword evidence="7 8" id="KW-0472">Membrane</keyword>
<evidence type="ECO:0000313" key="10">
    <source>
        <dbReference type="Proteomes" id="UP000567246"/>
    </source>
</evidence>
<keyword evidence="4 8" id="KW-1003">Cell membrane</keyword>
<evidence type="ECO:0000256" key="1">
    <source>
        <dbReference type="ARBA" id="ARBA00004651"/>
    </source>
</evidence>
<comment type="similarity">
    <text evidence="2 8">Belongs to the 4-toluene sulfonate uptake permease (TSUP) (TC 2.A.102) family.</text>
</comment>
<sequence>MDMSLVMLVPALVALFALMVGGALQRVSGMGVGMIAGPTLSLLLGPVAGVSLANVAAVVSAVLLFALLRRHVDWGRFLRLAPLLIVGSFAGAWAVRSLDVHALEVLLGGSVLVAIAASLGLQRRFTASGSAPAALAGTAAGFMNTTAAVAGPALAVYAVASRWEQRSWAATLQPIFLLANLTSLATKSLFGTAVPAGVDVHWTVWTAVVVGGPIGVLIGSRIAPRVNPSRARLLAICVAGVGASVALARGIVGLLA</sequence>
<comment type="subcellular location">
    <subcellularLocation>
        <location evidence="1 8">Cell membrane</location>
        <topology evidence="1 8">Multi-pass membrane protein</topology>
    </subcellularLocation>
</comment>
<evidence type="ECO:0000256" key="4">
    <source>
        <dbReference type="ARBA" id="ARBA00022475"/>
    </source>
</evidence>
<dbReference type="InterPro" id="IPR002781">
    <property type="entry name" value="TM_pro_TauE-like"/>
</dbReference>
<evidence type="ECO:0000256" key="8">
    <source>
        <dbReference type="RuleBase" id="RU363041"/>
    </source>
</evidence>
<keyword evidence="10" id="KW-1185">Reference proteome</keyword>
<comment type="caution">
    <text evidence="9">The sequence shown here is derived from an EMBL/GenBank/DDBJ whole genome shotgun (WGS) entry which is preliminary data.</text>
</comment>
<evidence type="ECO:0000256" key="6">
    <source>
        <dbReference type="ARBA" id="ARBA00022989"/>
    </source>
</evidence>
<dbReference type="EMBL" id="JACHMW010000001">
    <property type="protein sequence ID" value="MBB5849502.1"/>
    <property type="molecule type" value="Genomic_DNA"/>
</dbReference>
<dbReference type="PANTHER" id="PTHR30269">
    <property type="entry name" value="TRANSMEMBRANE PROTEIN YFCA"/>
    <property type="match status" value="1"/>
</dbReference>
<gene>
    <name evidence="9" type="ORF">HDA33_002066</name>
</gene>
<reference evidence="9 10" key="1">
    <citation type="submission" date="2020-08" db="EMBL/GenBank/DDBJ databases">
        <title>Sequencing the genomes of 1000 actinobacteria strains.</title>
        <authorList>
            <person name="Klenk H.-P."/>
        </authorList>
    </citation>
    <scope>NUCLEOTIDE SEQUENCE [LARGE SCALE GENOMIC DNA]</scope>
    <source>
        <strain evidence="9 10">DSM 17945</strain>
    </source>
</reference>
<evidence type="ECO:0000256" key="5">
    <source>
        <dbReference type="ARBA" id="ARBA00022692"/>
    </source>
</evidence>
<dbReference type="AlphaFoldDB" id="A0A7W9JKE8"/>
<proteinExistence type="inferred from homology"/>
<keyword evidence="3" id="KW-0813">Transport</keyword>
<feature type="transmembrane region" description="Helical" evidence="8">
    <location>
        <begin position="200"/>
        <end position="219"/>
    </location>
</feature>
<feature type="transmembrane region" description="Helical" evidence="8">
    <location>
        <begin position="133"/>
        <end position="160"/>
    </location>
</feature>
<organism evidence="9 10">
    <name type="scientific">Micrococcus endophyticus</name>
    <dbReference type="NCBI Taxonomy" id="455343"/>
    <lineage>
        <taxon>Bacteria</taxon>
        <taxon>Bacillati</taxon>
        <taxon>Actinomycetota</taxon>
        <taxon>Actinomycetes</taxon>
        <taxon>Micrococcales</taxon>
        <taxon>Micrococcaceae</taxon>
        <taxon>Micrococcus</taxon>
    </lineage>
</organism>
<feature type="transmembrane region" description="Helical" evidence="8">
    <location>
        <begin position="231"/>
        <end position="252"/>
    </location>
</feature>
<feature type="transmembrane region" description="Helical" evidence="8">
    <location>
        <begin position="41"/>
        <end position="65"/>
    </location>
</feature>